<proteinExistence type="predicted"/>
<organism evidence="1 2">
    <name type="scientific">Cetobacterium ceti</name>
    <dbReference type="NCBI Taxonomy" id="180163"/>
    <lineage>
        <taxon>Bacteria</taxon>
        <taxon>Fusobacteriati</taxon>
        <taxon>Fusobacteriota</taxon>
        <taxon>Fusobacteriia</taxon>
        <taxon>Fusobacteriales</taxon>
        <taxon>Fusobacteriaceae</taxon>
        <taxon>Cetobacterium</taxon>
    </lineage>
</organism>
<reference evidence="1 2" key="1">
    <citation type="submission" date="2017-02" db="EMBL/GenBank/DDBJ databases">
        <authorList>
            <person name="Peterson S.W."/>
        </authorList>
    </citation>
    <scope>NUCLEOTIDE SEQUENCE [LARGE SCALE GENOMIC DNA]</scope>
    <source>
        <strain evidence="1 2">ATCC 700028</strain>
    </source>
</reference>
<gene>
    <name evidence="1" type="ORF">SAMN02745174_02270</name>
</gene>
<dbReference type="RefSeq" id="WP_078694708.1">
    <property type="nucleotide sequence ID" value="NZ_FUWX01000021.1"/>
</dbReference>
<evidence type="ECO:0000313" key="2">
    <source>
        <dbReference type="Proteomes" id="UP000191153"/>
    </source>
</evidence>
<dbReference type="AlphaFoldDB" id="A0A1T4QC74"/>
<sequence length="100" mass="11752">MLIQLQKKEFIELLNTIEKFGLEEVIKRKEKLTVLPFGYQYSHPLKLIDIKVICERDAEAFFVKLHENLNAETIEVPGVGMKSPRYFVEKQYGIKLKKIL</sequence>
<name>A0A1T4QC74_9FUSO</name>
<evidence type="ECO:0000313" key="1">
    <source>
        <dbReference type="EMBL" id="SKA01390.1"/>
    </source>
</evidence>
<dbReference type="STRING" id="180163.SAMN02745174_02270"/>
<protein>
    <submittedName>
        <fullName evidence="1">Uncharacterized protein</fullName>
    </submittedName>
</protein>
<keyword evidence="2" id="KW-1185">Reference proteome</keyword>
<dbReference type="EMBL" id="FUWX01000021">
    <property type="protein sequence ID" value="SKA01390.1"/>
    <property type="molecule type" value="Genomic_DNA"/>
</dbReference>
<accession>A0A1T4QC74</accession>
<dbReference type="Proteomes" id="UP000191153">
    <property type="component" value="Unassembled WGS sequence"/>
</dbReference>